<dbReference type="EMBL" id="OZ021745">
    <property type="protein sequence ID" value="CAK9312475.1"/>
    <property type="molecule type" value="Genomic_DNA"/>
</dbReference>
<organism evidence="1 2">
    <name type="scientific">Citrullus colocynthis</name>
    <name type="common">colocynth</name>
    <dbReference type="NCBI Taxonomy" id="252529"/>
    <lineage>
        <taxon>Eukaryota</taxon>
        <taxon>Viridiplantae</taxon>
        <taxon>Streptophyta</taxon>
        <taxon>Embryophyta</taxon>
        <taxon>Tracheophyta</taxon>
        <taxon>Spermatophyta</taxon>
        <taxon>Magnoliopsida</taxon>
        <taxon>eudicotyledons</taxon>
        <taxon>Gunneridae</taxon>
        <taxon>Pentapetalae</taxon>
        <taxon>rosids</taxon>
        <taxon>fabids</taxon>
        <taxon>Cucurbitales</taxon>
        <taxon>Cucurbitaceae</taxon>
        <taxon>Benincaseae</taxon>
        <taxon>Citrullus</taxon>
    </lineage>
</organism>
<dbReference type="Proteomes" id="UP001642487">
    <property type="component" value="Chromosome 11"/>
</dbReference>
<evidence type="ECO:0000313" key="1">
    <source>
        <dbReference type="EMBL" id="CAK9312475.1"/>
    </source>
</evidence>
<evidence type="ECO:0008006" key="3">
    <source>
        <dbReference type="Google" id="ProtNLM"/>
    </source>
</evidence>
<protein>
    <recommendedName>
        <fullName evidence="3">Ribosomal protein L5</fullName>
    </recommendedName>
</protein>
<proteinExistence type="predicted"/>
<reference evidence="1 2" key="1">
    <citation type="submission" date="2024-03" db="EMBL/GenBank/DDBJ databases">
        <authorList>
            <person name="Gkanogiannis A."/>
            <person name="Becerra Lopez-Lavalle L."/>
        </authorList>
    </citation>
    <scope>NUCLEOTIDE SEQUENCE [LARGE SCALE GENOMIC DNA]</scope>
</reference>
<evidence type="ECO:0000313" key="2">
    <source>
        <dbReference type="Proteomes" id="UP001642487"/>
    </source>
</evidence>
<keyword evidence="2" id="KW-1185">Reference proteome</keyword>
<name>A0ABP0XY79_9ROSI</name>
<sequence length="177" mass="20759">MKNIFIINKFFQNICTRGKVKYIYIFFIHQVLKLKNNKKIKKKTQNESKFDLSITKITIDFFSGQHKSTNTPFYLFIQLSTCFGFLLREGKSKRGKHVLGINSLAVNCQPQNYWQLSLSGSLFIPHASLSHKFYFNWTCVGPNFINKSLQIFELHNLIIANFGSRKCFLMDFFISEF</sequence>
<gene>
    <name evidence="1" type="ORF">CITCOLO1_LOCUS4165</name>
</gene>
<accession>A0ABP0XY79</accession>